<feature type="domain" description="HDOD" evidence="2">
    <location>
        <begin position="202"/>
        <end position="389"/>
    </location>
</feature>
<accession>A0ABT5V5I8</accession>
<keyword evidence="4" id="KW-1185">Reference proteome</keyword>
<dbReference type="PANTHER" id="PTHR33525">
    <property type="match status" value="1"/>
</dbReference>
<dbReference type="PROSITE" id="PS50883">
    <property type="entry name" value="EAL"/>
    <property type="match status" value="1"/>
</dbReference>
<evidence type="ECO:0000259" key="2">
    <source>
        <dbReference type="PROSITE" id="PS51833"/>
    </source>
</evidence>
<name>A0ABT5V5I8_9VIBR</name>
<dbReference type="InterPro" id="IPR052340">
    <property type="entry name" value="RNase_Y/CdgJ"/>
</dbReference>
<organism evidence="3 4">
    <name type="scientific">Vibrio chanodichtyis</name>
    <dbReference type="NCBI Taxonomy" id="3027932"/>
    <lineage>
        <taxon>Bacteria</taxon>
        <taxon>Pseudomonadati</taxon>
        <taxon>Pseudomonadota</taxon>
        <taxon>Gammaproteobacteria</taxon>
        <taxon>Vibrionales</taxon>
        <taxon>Vibrionaceae</taxon>
        <taxon>Vibrio</taxon>
    </lineage>
</organism>
<reference evidence="3 4" key="1">
    <citation type="submission" date="2023-02" db="EMBL/GenBank/DDBJ databases">
        <title>Vibrio intestini sp. nov., a close relative of Vibrio cholerae isolated from the intestine of Healthy Culter dabryi.</title>
        <authorList>
            <person name="Wu N."/>
        </authorList>
    </citation>
    <scope>NUCLEOTIDE SEQUENCE [LARGE SCALE GENOMIC DNA]</scope>
    <source>
        <strain evidence="3 4">DSL-7</strain>
    </source>
</reference>
<dbReference type="SUPFAM" id="SSF141868">
    <property type="entry name" value="EAL domain-like"/>
    <property type="match status" value="1"/>
</dbReference>
<dbReference type="SMART" id="SM00052">
    <property type="entry name" value="EAL"/>
    <property type="match status" value="1"/>
</dbReference>
<feature type="domain" description="EAL" evidence="1">
    <location>
        <begin position="1"/>
        <end position="208"/>
    </location>
</feature>
<dbReference type="InterPro" id="IPR035919">
    <property type="entry name" value="EAL_sf"/>
</dbReference>
<dbReference type="Gene3D" id="1.10.3210.10">
    <property type="entry name" value="Hypothetical protein af1432"/>
    <property type="match status" value="1"/>
</dbReference>
<dbReference type="InterPro" id="IPR001633">
    <property type="entry name" value="EAL_dom"/>
</dbReference>
<comment type="caution">
    <text evidence="3">The sequence shown here is derived from an EMBL/GenBank/DDBJ whole genome shotgun (WGS) entry which is preliminary data.</text>
</comment>
<sequence>MYTTYVARQPILNAKQHTLGYELLFRDGENNAFPDYVDADRATYRLIVENFLSIGTNPQIARSRCFINFPHKSLLRRLPLTLPREQIVVEILETCQPTDELLVAVQELRQRGYLLALDDFVYSPAWERFLPYVHIVKLDIMAMGLDQACALVRERLANGSRRRFLAERVETEADFHQARDAGFTFFQGYFFSKPELIEQRYISPEHVIAMQLFHEVCQPEVDYERAERLVAQDIALSYQLLRFVNTMSDRIAVSITSFRQALVYLGQDRLRIFISLAVASYISSKKPQQLYTLSLQRARFCQLMTTLPLFQTYQQQAFLIGMFSVLDALLDTSLDLLVEQLPLGDEVKQALRDRSGSLGALLNLGQCFEQGDWQGVAQHCHQLGLEIEEVHPRLIDAQRWSQDINRLV</sequence>
<evidence type="ECO:0000259" key="1">
    <source>
        <dbReference type="PROSITE" id="PS50883"/>
    </source>
</evidence>
<gene>
    <name evidence="3" type="ORF">PUN32_11290</name>
</gene>
<evidence type="ECO:0000313" key="4">
    <source>
        <dbReference type="Proteomes" id="UP001216189"/>
    </source>
</evidence>
<dbReference type="RefSeq" id="WP_274723316.1">
    <property type="nucleotide sequence ID" value="NZ_JARBFT010000012.1"/>
</dbReference>
<dbReference type="Pfam" id="PF00563">
    <property type="entry name" value="EAL"/>
    <property type="match status" value="1"/>
</dbReference>
<dbReference type="PROSITE" id="PS51833">
    <property type="entry name" value="HDOD"/>
    <property type="match status" value="1"/>
</dbReference>
<dbReference type="SUPFAM" id="SSF109604">
    <property type="entry name" value="HD-domain/PDEase-like"/>
    <property type="match status" value="1"/>
</dbReference>
<proteinExistence type="predicted"/>
<dbReference type="EMBL" id="JARBFT010000012">
    <property type="protein sequence ID" value="MDE1515595.1"/>
    <property type="molecule type" value="Genomic_DNA"/>
</dbReference>
<dbReference type="Pfam" id="PF08668">
    <property type="entry name" value="HDOD"/>
    <property type="match status" value="1"/>
</dbReference>
<dbReference type="PIRSF" id="PIRSF003180">
    <property type="entry name" value="DiGMPpdiest_YuxH"/>
    <property type="match status" value="1"/>
</dbReference>
<protein>
    <submittedName>
        <fullName evidence="3">EAL domain-containing protein</fullName>
    </submittedName>
</protein>
<evidence type="ECO:0000313" key="3">
    <source>
        <dbReference type="EMBL" id="MDE1515595.1"/>
    </source>
</evidence>
<dbReference type="Gene3D" id="3.20.20.450">
    <property type="entry name" value="EAL domain"/>
    <property type="match status" value="1"/>
</dbReference>
<dbReference type="Proteomes" id="UP001216189">
    <property type="component" value="Unassembled WGS sequence"/>
</dbReference>
<dbReference type="InterPro" id="IPR014408">
    <property type="entry name" value="dGMP_Pdiesterase_EAL/HD-GYP"/>
</dbReference>
<dbReference type="PANTHER" id="PTHR33525:SF4">
    <property type="entry name" value="CYCLIC DI-GMP PHOSPHODIESTERASE CDGJ"/>
    <property type="match status" value="1"/>
</dbReference>
<dbReference type="InterPro" id="IPR013976">
    <property type="entry name" value="HDOD"/>
</dbReference>